<name>A0AAV7GWQ6_DENCH</name>
<keyword evidence="4" id="KW-1185">Reference proteome</keyword>
<dbReference type="PROSITE" id="PS50108">
    <property type="entry name" value="CRIB"/>
    <property type="match status" value="1"/>
</dbReference>
<dbReference type="InterPro" id="IPR000095">
    <property type="entry name" value="CRIB_dom"/>
</dbReference>
<feature type="domain" description="CRIB" evidence="2">
    <location>
        <begin position="43"/>
        <end position="56"/>
    </location>
</feature>
<organism evidence="3 4">
    <name type="scientific">Dendrobium chrysotoxum</name>
    <name type="common">Orchid</name>
    <dbReference type="NCBI Taxonomy" id="161865"/>
    <lineage>
        <taxon>Eukaryota</taxon>
        <taxon>Viridiplantae</taxon>
        <taxon>Streptophyta</taxon>
        <taxon>Embryophyta</taxon>
        <taxon>Tracheophyta</taxon>
        <taxon>Spermatophyta</taxon>
        <taxon>Magnoliopsida</taxon>
        <taxon>Liliopsida</taxon>
        <taxon>Asparagales</taxon>
        <taxon>Orchidaceae</taxon>
        <taxon>Epidendroideae</taxon>
        <taxon>Malaxideae</taxon>
        <taxon>Dendrobiinae</taxon>
        <taxon>Dendrobium</taxon>
    </lineage>
</organism>
<evidence type="ECO:0000259" key="2">
    <source>
        <dbReference type="PROSITE" id="PS50108"/>
    </source>
</evidence>
<dbReference type="PANTHER" id="PTHR47846:SF4">
    <property type="entry name" value="WASP-RELATED PROTEIN"/>
    <property type="match status" value="1"/>
</dbReference>
<sequence length="185" mass="20791">MCVSLSFFINLKPLPMTPKVKGLFKGLKYISQIFVYKEQEMEIGHPTDVRHIAHIGFDSDSIHAPSWMSKYKSASDITPASLNGFNSASLNDFEFKQPRRWQSVSSSGNSIESPCPDIPKPLKKKKRKKVLVPSPVTSIYSSRSSFPTASEEPVETQNHLPVTYEEVIPEMPNQLQPIINEPLCV</sequence>
<accession>A0AAV7GWQ6</accession>
<comment type="caution">
    <text evidence="3">The sequence shown here is derived from an EMBL/GenBank/DDBJ whole genome shotgun (WGS) entry which is preliminary data.</text>
</comment>
<dbReference type="AlphaFoldDB" id="A0AAV7GWQ6"/>
<feature type="compositionally biased region" description="Basic residues" evidence="1">
    <location>
        <begin position="121"/>
        <end position="130"/>
    </location>
</feature>
<gene>
    <name evidence="3" type="ORF">IEQ34_012464</name>
</gene>
<protein>
    <recommendedName>
        <fullName evidence="2">CRIB domain-containing protein</fullName>
    </recommendedName>
</protein>
<dbReference type="Proteomes" id="UP000775213">
    <property type="component" value="Unassembled WGS sequence"/>
</dbReference>
<feature type="region of interest" description="Disordered" evidence="1">
    <location>
        <begin position="104"/>
        <end position="130"/>
    </location>
</feature>
<dbReference type="Pfam" id="PF00786">
    <property type="entry name" value="PBD"/>
    <property type="match status" value="1"/>
</dbReference>
<evidence type="ECO:0000256" key="1">
    <source>
        <dbReference type="SAM" id="MobiDB-lite"/>
    </source>
</evidence>
<dbReference type="SMART" id="SM00285">
    <property type="entry name" value="PBD"/>
    <property type="match status" value="1"/>
</dbReference>
<evidence type="ECO:0000313" key="3">
    <source>
        <dbReference type="EMBL" id="KAH0459650.1"/>
    </source>
</evidence>
<dbReference type="InterPro" id="IPR036936">
    <property type="entry name" value="CRIB_dom_sf"/>
</dbReference>
<reference evidence="3 4" key="1">
    <citation type="journal article" date="2021" name="Hortic Res">
        <title>Chromosome-scale assembly of the Dendrobium chrysotoxum genome enhances the understanding of orchid evolution.</title>
        <authorList>
            <person name="Zhang Y."/>
            <person name="Zhang G.Q."/>
            <person name="Zhang D."/>
            <person name="Liu X.D."/>
            <person name="Xu X.Y."/>
            <person name="Sun W.H."/>
            <person name="Yu X."/>
            <person name="Zhu X."/>
            <person name="Wang Z.W."/>
            <person name="Zhao X."/>
            <person name="Zhong W.Y."/>
            <person name="Chen H."/>
            <person name="Yin W.L."/>
            <person name="Huang T."/>
            <person name="Niu S.C."/>
            <person name="Liu Z.J."/>
        </authorList>
    </citation>
    <scope>NUCLEOTIDE SEQUENCE [LARGE SCALE GENOMIC DNA]</scope>
    <source>
        <strain evidence="3">Lindl</strain>
    </source>
</reference>
<proteinExistence type="predicted"/>
<dbReference type="Gene3D" id="3.90.810.10">
    <property type="entry name" value="CRIB domain"/>
    <property type="match status" value="1"/>
</dbReference>
<dbReference type="PANTHER" id="PTHR47846">
    <property type="entry name" value="OS06G0681300 PROTEIN-RELATED"/>
    <property type="match status" value="1"/>
</dbReference>
<dbReference type="CDD" id="cd00132">
    <property type="entry name" value="CRIB"/>
    <property type="match status" value="1"/>
</dbReference>
<feature type="compositionally biased region" description="Polar residues" evidence="1">
    <location>
        <begin position="139"/>
        <end position="148"/>
    </location>
</feature>
<dbReference type="EMBL" id="JAGFBR010000011">
    <property type="protein sequence ID" value="KAH0459650.1"/>
    <property type="molecule type" value="Genomic_DNA"/>
</dbReference>
<evidence type="ECO:0000313" key="4">
    <source>
        <dbReference type="Proteomes" id="UP000775213"/>
    </source>
</evidence>
<feature type="region of interest" description="Disordered" evidence="1">
    <location>
        <begin position="139"/>
        <end position="158"/>
    </location>
</feature>